<accession>A0A225AW01</accession>
<proteinExistence type="predicted"/>
<dbReference type="RefSeq" id="XP_020117788.1">
    <property type="nucleotide sequence ID" value="XM_020262265.1"/>
</dbReference>
<dbReference type="EMBL" id="LFMY01000011">
    <property type="protein sequence ID" value="OKL57667.1"/>
    <property type="molecule type" value="Genomic_DNA"/>
</dbReference>
<dbReference type="Gene3D" id="3.40.1610.10">
    <property type="entry name" value="CV3147-like domain"/>
    <property type="match status" value="1"/>
</dbReference>
<keyword evidence="3" id="KW-1185">Reference proteome</keyword>
<evidence type="ECO:0000259" key="1">
    <source>
        <dbReference type="Pfam" id="PF06032"/>
    </source>
</evidence>
<dbReference type="AlphaFoldDB" id="A0A225AW01"/>
<gene>
    <name evidence="2" type="ORF">UA08_06943</name>
</gene>
<evidence type="ECO:0000313" key="3">
    <source>
        <dbReference type="Proteomes" id="UP000214365"/>
    </source>
</evidence>
<name>A0A225AW01_TALAT</name>
<protein>
    <recommendedName>
        <fullName evidence="1">S-Me-THD N-terminal domain-containing protein</fullName>
    </recommendedName>
</protein>
<dbReference type="SUPFAM" id="SSF160991">
    <property type="entry name" value="CV3147-like"/>
    <property type="match status" value="2"/>
</dbReference>
<comment type="caution">
    <text evidence="2">The sequence shown here is derived from an EMBL/GenBank/DDBJ whole genome shotgun (WGS) entry which is preliminary data.</text>
</comment>
<dbReference type="OrthoDB" id="19690at2759"/>
<dbReference type="InterPro" id="IPR027479">
    <property type="entry name" value="S-Me-THD_N_sf"/>
</dbReference>
<dbReference type="InterPro" id="IPR010318">
    <property type="entry name" value="S-Me-THD_N"/>
</dbReference>
<evidence type="ECO:0000313" key="2">
    <source>
        <dbReference type="EMBL" id="OKL57667.1"/>
    </source>
</evidence>
<organism evidence="2 3">
    <name type="scientific">Talaromyces atroroseus</name>
    <dbReference type="NCBI Taxonomy" id="1441469"/>
    <lineage>
        <taxon>Eukaryota</taxon>
        <taxon>Fungi</taxon>
        <taxon>Dikarya</taxon>
        <taxon>Ascomycota</taxon>
        <taxon>Pezizomycotina</taxon>
        <taxon>Eurotiomycetes</taxon>
        <taxon>Eurotiomycetidae</taxon>
        <taxon>Eurotiales</taxon>
        <taxon>Trichocomaceae</taxon>
        <taxon>Talaromyces</taxon>
        <taxon>Talaromyces sect. Trachyspermi</taxon>
    </lineage>
</organism>
<dbReference type="GeneID" id="31006699"/>
<sequence>MADLRTLVGIDVEHNSVRRHKHRRRVDRWRHSLAGTEESILASRKTPITRHVGGSIALALHKVLDQWTDTARQRIIDSLIRINIGTTKQQQFLKAVIERDSENYLVLLCCVSVDHILANYRALGKLGSKSDINLKVRQWKTHRTIDEALAKVSSETWTLSETDFFFLSEGCGILGCGGGGDPYPSFLSALSLLQQGEPIYVVVPTSIPAGAAVPAVGFMGSPNILSERFPSGRELKNSAQSVMHYHGEASKALFGVISLEIGGSNGSSYMLPNIYNSPRDSSCRMDTPVIDANLMGRAYPNLWQTTLTRAGIPMTPCAVSDAKGEQDNTLATVPDLITVLDSQTGSAVGTQNYLYGLHVFIIALVASPQWSDEDELKVGGPAAFQTITPVNGLDDEGSKVQEAAGVTWWPTFMIYQDGQEKWHAKVPNPPDQHSISALANALETVKVKAEKTHGT</sequence>
<dbReference type="Pfam" id="PF06032">
    <property type="entry name" value="S-Me-THD_N"/>
    <property type="match status" value="1"/>
</dbReference>
<dbReference type="Proteomes" id="UP000214365">
    <property type="component" value="Unassembled WGS sequence"/>
</dbReference>
<reference evidence="2 3" key="1">
    <citation type="submission" date="2015-06" db="EMBL/GenBank/DDBJ databases">
        <title>Talaromyces atroroseus IBT 11181 draft genome.</title>
        <authorList>
            <person name="Rasmussen K.B."/>
            <person name="Rasmussen S."/>
            <person name="Petersen B."/>
            <person name="Sicheritz-Ponten T."/>
            <person name="Mortensen U.H."/>
            <person name="Thrane U."/>
        </authorList>
    </citation>
    <scope>NUCLEOTIDE SEQUENCE [LARGE SCALE GENOMIC DNA]</scope>
    <source>
        <strain evidence="2 3">IBT 11181</strain>
    </source>
</reference>
<feature type="domain" description="S-Me-THD N-terminal" evidence="1">
    <location>
        <begin position="163"/>
        <end position="326"/>
    </location>
</feature>